<evidence type="ECO:0000256" key="1">
    <source>
        <dbReference type="SAM" id="MobiDB-lite"/>
    </source>
</evidence>
<dbReference type="PANTHER" id="PTHR20941:SF8">
    <property type="entry name" value="INACTIVE DIHYDROPTEROATE SYNTHASE 2"/>
    <property type="match status" value="1"/>
</dbReference>
<dbReference type="PANTHER" id="PTHR20941">
    <property type="entry name" value="FOLATE SYNTHESIS PROTEINS"/>
    <property type="match status" value="1"/>
</dbReference>
<dbReference type="PROSITE" id="PS50972">
    <property type="entry name" value="PTERIN_BINDING"/>
    <property type="match status" value="1"/>
</dbReference>
<dbReference type="InterPro" id="IPR011005">
    <property type="entry name" value="Dihydropteroate_synth-like_sf"/>
</dbReference>
<proteinExistence type="predicted"/>
<evidence type="ECO:0000313" key="3">
    <source>
        <dbReference type="EMBL" id="GEL95697.1"/>
    </source>
</evidence>
<dbReference type="Proteomes" id="UP000321720">
    <property type="component" value="Unassembled WGS sequence"/>
</dbReference>
<feature type="compositionally biased region" description="Basic and acidic residues" evidence="1">
    <location>
        <begin position="176"/>
        <end position="190"/>
    </location>
</feature>
<dbReference type="Gene3D" id="3.20.20.20">
    <property type="entry name" value="Dihydropteroate synthase-like"/>
    <property type="match status" value="1"/>
</dbReference>
<dbReference type="InterPro" id="IPR045031">
    <property type="entry name" value="DHP_synth-like"/>
</dbReference>
<feature type="domain" description="Pterin-binding" evidence="2">
    <location>
        <begin position="33"/>
        <end position="316"/>
    </location>
</feature>
<dbReference type="InterPro" id="IPR000489">
    <property type="entry name" value="Pterin-binding_dom"/>
</dbReference>
<comment type="caution">
    <text evidence="3">The sequence shown here is derived from an EMBL/GenBank/DDBJ whole genome shotgun (WGS) entry which is preliminary data.</text>
</comment>
<dbReference type="AlphaFoldDB" id="A0A511JCG4"/>
<dbReference type="GO" id="GO:0009396">
    <property type="term" value="P:folic acid-containing compound biosynthetic process"/>
    <property type="evidence" value="ECO:0007669"/>
    <property type="project" value="InterPro"/>
</dbReference>
<sequence>MTVPAGVGGALPGVPAAGAVLRLRGRDLGPEHPVVMAVVNRTPDSFYAPARHDDAGADAAVARAQEEGADIVDLGGVRAGRGPRVEPDEEIARVVPLVERVRRRHPDLLVSVDTWRASVARAAADAGADLVNDTWAGHDPALVEVAAERGLGIVCSHTGGARPRTDPFRVAYPLPDERAREARTESRPESRNGSGAAAFDDPLDGVLDDVIATVGAAARRAVALGIDPRSVLVDPTHDFGKTTWHSLHLVRRTTALVDLGFPVLMAFSRKDFVGESLDLPAEERLEGTLAATAVAAWLGARVFRAHDVRATRRTLDMVATIRGERPPARVVRGIA</sequence>
<name>A0A511JCG4_9CELL</name>
<organism evidence="3 4">
    <name type="scientific">Cellulomonas composti</name>
    <dbReference type="NCBI Taxonomy" id="266130"/>
    <lineage>
        <taxon>Bacteria</taxon>
        <taxon>Bacillati</taxon>
        <taxon>Actinomycetota</taxon>
        <taxon>Actinomycetes</taxon>
        <taxon>Micrococcales</taxon>
        <taxon>Cellulomonadaceae</taxon>
        <taxon>Cellulomonas</taxon>
    </lineage>
</organism>
<dbReference type="Pfam" id="PF00809">
    <property type="entry name" value="Pterin_bind"/>
    <property type="match status" value="1"/>
</dbReference>
<dbReference type="EMBL" id="BJWG01000010">
    <property type="protein sequence ID" value="GEL95697.1"/>
    <property type="molecule type" value="Genomic_DNA"/>
</dbReference>
<dbReference type="RefSeq" id="WP_222593197.1">
    <property type="nucleotide sequence ID" value="NZ_BJWG01000010.1"/>
</dbReference>
<evidence type="ECO:0000259" key="2">
    <source>
        <dbReference type="PROSITE" id="PS50972"/>
    </source>
</evidence>
<accession>A0A511JCG4</accession>
<reference evidence="3 4" key="1">
    <citation type="submission" date="2019-07" db="EMBL/GenBank/DDBJ databases">
        <title>Whole genome shotgun sequence of Cellulomonas composti NBRC 100758.</title>
        <authorList>
            <person name="Hosoyama A."/>
            <person name="Uohara A."/>
            <person name="Ohji S."/>
            <person name="Ichikawa N."/>
        </authorList>
    </citation>
    <scope>NUCLEOTIDE SEQUENCE [LARGE SCALE GENOMIC DNA]</scope>
    <source>
        <strain evidence="3 4">NBRC 100758</strain>
    </source>
</reference>
<dbReference type="SUPFAM" id="SSF51717">
    <property type="entry name" value="Dihydropteroate synthetase-like"/>
    <property type="match status" value="1"/>
</dbReference>
<dbReference type="GO" id="GO:0005829">
    <property type="term" value="C:cytosol"/>
    <property type="evidence" value="ECO:0007669"/>
    <property type="project" value="TreeGrafter"/>
</dbReference>
<feature type="region of interest" description="Disordered" evidence="1">
    <location>
        <begin position="176"/>
        <end position="198"/>
    </location>
</feature>
<protein>
    <submittedName>
        <fullName evidence="3">Dihydropteroate synthase</fullName>
    </submittedName>
</protein>
<keyword evidence="4" id="KW-1185">Reference proteome</keyword>
<gene>
    <name evidence="3" type="primary">folP</name>
    <name evidence="3" type="ORF">CCO02nite_23550</name>
</gene>
<evidence type="ECO:0000313" key="4">
    <source>
        <dbReference type="Proteomes" id="UP000321720"/>
    </source>
</evidence>